<evidence type="ECO:0000313" key="4">
    <source>
        <dbReference type="Proteomes" id="UP000566819"/>
    </source>
</evidence>
<feature type="transmembrane region" description="Helical" evidence="1">
    <location>
        <begin position="265"/>
        <end position="285"/>
    </location>
</feature>
<evidence type="ECO:0000313" key="3">
    <source>
        <dbReference type="EMBL" id="KAF4633300.1"/>
    </source>
</evidence>
<dbReference type="OrthoDB" id="5421290at2759"/>
<accession>A0A8H4W6A7</accession>
<comment type="caution">
    <text evidence="3">The sequence shown here is derived from an EMBL/GenBank/DDBJ whole genome shotgun (WGS) entry which is preliminary data.</text>
</comment>
<reference evidence="3 4" key="1">
    <citation type="submission" date="2020-03" db="EMBL/GenBank/DDBJ databases">
        <title>Draft Genome Sequence of Cudoniella acicularis.</title>
        <authorList>
            <person name="Buettner E."/>
            <person name="Kellner H."/>
        </authorList>
    </citation>
    <scope>NUCLEOTIDE SEQUENCE [LARGE SCALE GENOMIC DNA]</scope>
    <source>
        <strain evidence="3 4">DSM 108380</strain>
    </source>
</reference>
<dbReference type="Proteomes" id="UP000566819">
    <property type="component" value="Unassembled WGS sequence"/>
</dbReference>
<keyword evidence="4" id="KW-1185">Reference proteome</keyword>
<proteinExistence type="predicted"/>
<feature type="transmembrane region" description="Helical" evidence="1">
    <location>
        <begin position="213"/>
        <end position="235"/>
    </location>
</feature>
<dbReference type="AlphaFoldDB" id="A0A8H4W6A7"/>
<evidence type="ECO:0000256" key="2">
    <source>
        <dbReference type="SAM" id="SignalP"/>
    </source>
</evidence>
<feature type="signal peptide" evidence="2">
    <location>
        <begin position="1"/>
        <end position="27"/>
    </location>
</feature>
<gene>
    <name evidence="3" type="ORF">G7Y89_g4817</name>
</gene>
<evidence type="ECO:0000256" key="1">
    <source>
        <dbReference type="SAM" id="Phobius"/>
    </source>
</evidence>
<feature type="transmembrane region" description="Helical" evidence="1">
    <location>
        <begin position="305"/>
        <end position="326"/>
    </location>
</feature>
<organism evidence="3 4">
    <name type="scientific">Cudoniella acicularis</name>
    <dbReference type="NCBI Taxonomy" id="354080"/>
    <lineage>
        <taxon>Eukaryota</taxon>
        <taxon>Fungi</taxon>
        <taxon>Dikarya</taxon>
        <taxon>Ascomycota</taxon>
        <taxon>Pezizomycotina</taxon>
        <taxon>Leotiomycetes</taxon>
        <taxon>Helotiales</taxon>
        <taxon>Tricladiaceae</taxon>
        <taxon>Cudoniella</taxon>
    </lineage>
</organism>
<feature type="chain" id="PRO_5034260318" description="Extracellular membrane protein CFEM domain-containing protein" evidence="2">
    <location>
        <begin position="28"/>
        <end position="395"/>
    </location>
</feature>
<keyword evidence="2" id="KW-0732">Signal</keyword>
<keyword evidence="1" id="KW-0812">Transmembrane</keyword>
<dbReference type="EMBL" id="JAAMPI010000272">
    <property type="protein sequence ID" value="KAF4633300.1"/>
    <property type="molecule type" value="Genomic_DNA"/>
</dbReference>
<keyword evidence="1" id="KW-1133">Transmembrane helix</keyword>
<name>A0A8H4W6A7_9HELO</name>
<evidence type="ECO:0008006" key="5">
    <source>
        <dbReference type="Google" id="ProtNLM"/>
    </source>
</evidence>
<protein>
    <recommendedName>
        <fullName evidence="5">Extracellular membrane protein CFEM domain-containing protein</fullName>
    </recommendedName>
</protein>
<sequence length="395" mass="41655">MRLLTSQPAVPLLSLLTLTHFHHVVLADGQETIRSVDAYSLQRACAQLCFWSWNGGPVDNIGSVIGCAGVPALDSCYCRADQQSVGQQYLSSCIKSGCPTGGNVKIDISTAVGIYSNYCAGQGYTAEAVVVTTAAVTVAGTTSSAQAGSSVTTSSRAASSTGSAVVTVPTATGAVVAVGTNPTITSANSTAHTSAAATGSGFVAGSSPVATPYISAVFMGILMAEIPNFFSFGLWQPAMCVSHTHVYLGVPCTCFQKRLLVQCNLAEIPAICMVGTAVSPSWLLLEYRGRRKELSDGNHYWKPEFIQSPTPIAIVAIFGLFILGSVMTKQPTENQLIGPAAHQSIQDASQWDLTSKNLRRIPSILNLQTFIKEVKSFQKISLGFADKKKGRAQNF</sequence>
<keyword evidence="1" id="KW-0472">Membrane</keyword>